<evidence type="ECO:0008006" key="3">
    <source>
        <dbReference type="Google" id="ProtNLM"/>
    </source>
</evidence>
<protein>
    <recommendedName>
        <fullName evidence="3">GIY-YIG nuclease family protein</fullName>
    </recommendedName>
</protein>
<reference evidence="1 2" key="1">
    <citation type="submission" date="2020-02" db="EMBL/GenBank/DDBJ databases">
        <authorList>
            <person name="Chaudhuri R."/>
        </authorList>
    </citation>
    <scope>NUCLEOTIDE SEQUENCE [LARGE SCALE GENOMIC DNA]</scope>
    <source>
        <strain evidence="1">SFB21</strain>
    </source>
</reference>
<dbReference type="EMBL" id="CADDTS010000033">
    <property type="protein sequence ID" value="CAB1216641.1"/>
    <property type="molecule type" value="Genomic_DNA"/>
</dbReference>
<name>A0A811GEL8_9GAMM</name>
<accession>A0A811GEL8</accession>
<comment type="caution">
    <text evidence="1">The sequence shown here is derived from an EMBL/GenBank/DDBJ whole genome shotgun (WGS) entry which is preliminary data.</text>
</comment>
<dbReference type="AlphaFoldDB" id="A0A811GEL8"/>
<gene>
    <name evidence="1" type="ORF">SFB21_1962</name>
</gene>
<organism evidence="1 2">
    <name type="scientific">Acinetobacter bouvetii</name>
    <dbReference type="NCBI Taxonomy" id="202951"/>
    <lineage>
        <taxon>Bacteria</taxon>
        <taxon>Pseudomonadati</taxon>
        <taxon>Pseudomonadota</taxon>
        <taxon>Gammaproteobacteria</taxon>
        <taxon>Moraxellales</taxon>
        <taxon>Moraxellaceae</taxon>
        <taxon>Acinetobacter</taxon>
    </lineage>
</organism>
<evidence type="ECO:0000313" key="1">
    <source>
        <dbReference type="EMBL" id="CAB1216641.1"/>
    </source>
</evidence>
<proteinExistence type="predicted"/>
<dbReference type="Proteomes" id="UP000489961">
    <property type="component" value="Unassembled WGS sequence"/>
</dbReference>
<dbReference type="RefSeq" id="WP_217427338.1">
    <property type="nucleotide sequence ID" value="NZ_CADDTS010000033.1"/>
</dbReference>
<evidence type="ECO:0000313" key="2">
    <source>
        <dbReference type="Proteomes" id="UP000489961"/>
    </source>
</evidence>
<sequence length="226" mass="26430">MFKPLSSWIERRQPIPKRFYTPGYIDVPKDNWSVWLSIEEVAPLHLAREMQWLSLRESRENTAQYLETASELISGLEGGSLDRWEQEQILEHLGMPPFPSLPIYLISCLDDSSEELVYVGKTKNTSRFNGGHSAALKLHAPEYSNKQKKIYRSTVWFHDDEEYISLDWIQPEALAHELLDSIESHLIYQFQPSLNIEKKIKPTAKWEFYVHIQNFLEGGFLNDTFI</sequence>